<dbReference type="Gene3D" id="3.30.420.240">
    <property type="match status" value="1"/>
</dbReference>
<dbReference type="Pfam" id="PF04466">
    <property type="entry name" value="Terminase_3"/>
    <property type="match status" value="1"/>
</dbReference>
<gene>
    <name evidence="2" type="ORF">CLLI_22430</name>
</gene>
<dbReference type="InterPro" id="IPR035412">
    <property type="entry name" value="Terminase_L_N"/>
</dbReference>
<sequence>MDDSNIFVELLDIYWDNPVAFAEDMLGFYPDEWQAKVMMDIANTPRVSVRSGQGVGKTGLEATIIIWFLCCRPFPKVVATAPTMQQLYDVLWAEVAKWLNKSKVKGFLKWTKTKIYMIGEEERWFATAKTATKPENMQGFHEDYMLFVIDEASGVADPIMEAILGTLSGAENKLLMCGNPNKTSGVFYDSHNRDRAHYKIHKVSSLDSPRTSKENIEMLKEKYHEDSDVYRVRVLGEFPKGDLDTFISLEYAELATQYELEAIDFILHFGVDVARYGLDETIIAPRIGDKVFKLNSYSKQSTMVTVGYIIKTFRSYFEKYPFLKRCKVKIDDTGVGGGVTDRLEEVVKEENLPIDVIPVNNGGQSYDLYYANLGTCIWGEVRDTLEENFSAHMRNEKPKIQLPQDERLISQLTTRKYRITSKGKLILESKEGMRKRGLTSPDRADAVALTFYDRTVSYDKKVYEKGMGLKENILKQYKKRGGNVF</sequence>
<keyword evidence="3" id="KW-1185">Reference proteome</keyword>
<organism evidence="2 3">
    <name type="scientific">Clostridium liquoris</name>
    <dbReference type="NCBI Taxonomy" id="1289519"/>
    <lineage>
        <taxon>Bacteria</taxon>
        <taxon>Bacillati</taxon>
        <taxon>Bacillota</taxon>
        <taxon>Clostridia</taxon>
        <taxon>Eubacteriales</taxon>
        <taxon>Clostridiaceae</taxon>
        <taxon>Clostridium</taxon>
    </lineage>
</organism>
<dbReference type="InterPro" id="IPR027417">
    <property type="entry name" value="P-loop_NTPase"/>
</dbReference>
<dbReference type="Gene3D" id="3.40.50.300">
    <property type="entry name" value="P-loop containing nucleotide triphosphate hydrolases"/>
    <property type="match status" value="1"/>
</dbReference>
<dbReference type="RefSeq" id="WP_106064299.1">
    <property type="nucleotide sequence ID" value="NZ_PVXO01000060.1"/>
</dbReference>
<evidence type="ECO:0000313" key="2">
    <source>
        <dbReference type="EMBL" id="PRR77679.1"/>
    </source>
</evidence>
<accession>A0A2T0B1P1</accession>
<proteinExistence type="predicted"/>
<evidence type="ECO:0000259" key="1">
    <source>
        <dbReference type="Pfam" id="PF04466"/>
    </source>
</evidence>
<evidence type="ECO:0000313" key="3">
    <source>
        <dbReference type="Proteomes" id="UP000239706"/>
    </source>
</evidence>
<dbReference type="OrthoDB" id="9775154at2"/>
<protein>
    <submittedName>
        <fullName evidence="2">Phage terminase large subunit</fullName>
    </submittedName>
</protein>
<dbReference type="EMBL" id="PVXO01000060">
    <property type="protein sequence ID" value="PRR77679.1"/>
    <property type="molecule type" value="Genomic_DNA"/>
</dbReference>
<comment type="caution">
    <text evidence="2">The sequence shown here is derived from an EMBL/GenBank/DDBJ whole genome shotgun (WGS) entry which is preliminary data.</text>
</comment>
<name>A0A2T0B1P1_9CLOT</name>
<dbReference type="AlphaFoldDB" id="A0A2T0B1P1"/>
<dbReference type="SUPFAM" id="SSF52540">
    <property type="entry name" value="P-loop containing nucleoside triphosphate hydrolases"/>
    <property type="match status" value="1"/>
</dbReference>
<dbReference type="Proteomes" id="UP000239706">
    <property type="component" value="Unassembled WGS sequence"/>
</dbReference>
<reference evidence="2 3" key="1">
    <citation type="submission" date="2018-03" db="EMBL/GenBank/DDBJ databases">
        <title>Genome sequence of Clostridium liquoris DSM 100320.</title>
        <authorList>
            <person name="Poehlein A."/>
            <person name="Daniel R."/>
        </authorList>
    </citation>
    <scope>NUCLEOTIDE SEQUENCE [LARGE SCALE GENOMIC DNA]</scope>
    <source>
        <strain evidence="2 3">DSM 100320</strain>
    </source>
</reference>
<feature type="domain" description="Phage terminase large subunit N-terminal" evidence="1">
    <location>
        <begin position="51"/>
        <end position="237"/>
    </location>
</feature>